<dbReference type="InterPro" id="IPR009061">
    <property type="entry name" value="DNA-bd_dom_put_sf"/>
</dbReference>
<dbReference type="Proteomes" id="UP000189161">
    <property type="component" value="Unassembled WGS sequence"/>
</dbReference>
<name>A0A1V3IPA5_9PAST</name>
<accession>A0A1V3IPA5</accession>
<keyword evidence="5" id="KW-1185">Reference proteome</keyword>
<gene>
    <name evidence="2" type="ORF">BKK51_10455</name>
    <name evidence="3" type="ORF">BKK52_10380</name>
</gene>
<dbReference type="Gene3D" id="1.10.10.10">
    <property type="entry name" value="Winged helix-like DNA-binding domain superfamily/Winged helix DNA-binding domain"/>
    <property type="match status" value="1"/>
</dbReference>
<evidence type="ECO:0000313" key="2">
    <source>
        <dbReference type="EMBL" id="OOF43951.1"/>
    </source>
</evidence>
<dbReference type="InterPro" id="IPR036388">
    <property type="entry name" value="WH-like_DNA-bd_sf"/>
</dbReference>
<evidence type="ECO:0000313" key="3">
    <source>
        <dbReference type="EMBL" id="OOF46908.1"/>
    </source>
</evidence>
<dbReference type="RefSeq" id="WP_077474536.1">
    <property type="nucleotide sequence ID" value="NZ_MLHK01000061.1"/>
</dbReference>
<comment type="caution">
    <text evidence="2">The sequence shown here is derived from an EMBL/GenBank/DDBJ whole genome shotgun (WGS) entry which is preliminary data.</text>
</comment>
<evidence type="ECO:0000313" key="5">
    <source>
        <dbReference type="Proteomes" id="UP000189161"/>
    </source>
</evidence>
<proteinExistence type="predicted"/>
<dbReference type="SUPFAM" id="SSF46955">
    <property type="entry name" value="Putative DNA-binding domain"/>
    <property type="match status" value="1"/>
</dbReference>
<dbReference type="EMBL" id="MLHK01000061">
    <property type="protein sequence ID" value="OOF43951.1"/>
    <property type="molecule type" value="Genomic_DNA"/>
</dbReference>
<dbReference type="AlphaFoldDB" id="A0A1V3IPA5"/>
<evidence type="ECO:0000259" key="1">
    <source>
        <dbReference type="PROSITE" id="PS51702"/>
    </source>
</evidence>
<dbReference type="PROSITE" id="PS51702">
    <property type="entry name" value="HTH_MU"/>
    <property type="match status" value="1"/>
</dbReference>
<accession>A0A1V3IXP1</accession>
<dbReference type="EMBL" id="MLHL01000061">
    <property type="protein sequence ID" value="OOF46908.1"/>
    <property type="molecule type" value="Genomic_DNA"/>
</dbReference>
<dbReference type="InterPro" id="IPR003314">
    <property type="entry name" value="Mu-type_HTH"/>
</dbReference>
<sequence length="160" mass="18115">MIQEWYEIKELLEVGGLATTVQGITKKAKLENWQRRRKKGVKGNVFEYYVGDMPKAVQQALGFESNPPQQSQKPQEITVEQALAVLQKALNELPKETENRSIERNNADFTAIECHLVKCFRKASEEGKEAILSTAETMAALQEKKETTTQLFENSELNVA</sequence>
<protein>
    <recommendedName>
        <fullName evidence="1">HTH Mu-type domain-containing protein</fullName>
    </recommendedName>
</protein>
<reference evidence="4 5" key="1">
    <citation type="submission" date="2016-10" db="EMBL/GenBank/DDBJ databases">
        <title>Rodentibacter gen. nov. and new species.</title>
        <authorList>
            <person name="Christensen H."/>
        </authorList>
    </citation>
    <scope>NUCLEOTIDE SEQUENCE [LARGE SCALE GENOMIC DNA]</scope>
    <source>
        <strain evidence="2 4">H1983213011</strain>
        <strain evidence="3 5">H1987082031</strain>
    </source>
</reference>
<dbReference type="Proteomes" id="UP000188728">
    <property type="component" value="Unassembled WGS sequence"/>
</dbReference>
<organism evidence="2 4">
    <name type="scientific">Rodentibacter trehalosifermentans</name>
    <dbReference type="NCBI Taxonomy" id="1908263"/>
    <lineage>
        <taxon>Bacteria</taxon>
        <taxon>Pseudomonadati</taxon>
        <taxon>Pseudomonadota</taxon>
        <taxon>Gammaproteobacteria</taxon>
        <taxon>Pasteurellales</taxon>
        <taxon>Pasteurellaceae</taxon>
        <taxon>Rodentibacter</taxon>
    </lineage>
</organism>
<evidence type="ECO:0000313" key="4">
    <source>
        <dbReference type="Proteomes" id="UP000188728"/>
    </source>
</evidence>
<dbReference type="Pfam" id="PF02316">
    <property type="entry name" value="HTH_Tnp_Mu_1"/>
    <property type="match status" value="1"/>
</dbReference>
<dbReference type="GO" id="GO:0003677">
    <property type="term" value="F:DNA binding"/>
    <property type="evidence" value="ECO:0007669"/>
    <property type="project" value="InterPro"/>
</dbReference>
<feature type="domain" description="HTH Mu-type" evidence="1">
    <location>
        <begin position="2"/>
        <end position="69"/>
    </location>
</feature>
<dbReference type="OrthoDB" id="5676324at2"/>